<accession>X1UTJ6</accession>
<sequence length="114" mass="13084">MVDATKVKKKRWISRFEDIPYFDTASVTNGKVGHRENIKRVKIPAFCHYSVDGNKTKKLGAINYDEVDNVYLLTDFSGQNRVDEGSVVGKQVKLEDLFKLYDINIRKVKIIVFG</sequence>
<dbReference type="AlphaFoldDB" id="X1UTJ6"/>
<protein>
    <submittedName>
        <fullName evidence="1">Uncharacterized protein</fullName>
    </submittedName>
</protein>
<proteinExistence type="predicted"/>
<reference evidence="1" key="1">
    <citation type="journal article" date="2014" name="Front. Microbiol.">
        <title>High frequency of phylogenetically diverse reductive dehalogenase-homologous genes in deep subseafloor sedimentary metagenomes.</title>
        <authorList>
            <person name="Kawai M."/>
            <person name="Futagami T."/>
            <person name="Toyoda A."/>
            <person name="Takaki Y."/>
            <person name="Nishi S."/>
            <person name="Hori S."/>
            <person name="Arai W."/>
            <person name="Tsubouchi T."/>
            <person name="Morono Y."/>
            <person name="Uchiyama I."/>
            <person name="Ito T."/>
            <person name="Fujiyama A."/>
            <person name="Inagaki F."/>
            <person name="Takami H."/>
        </authorList>
    </citation>
    <scope>NUCLEOTIDE SEQUENCE</scope>
    <source>
        <strain evidence="1">Expedition CK06-06</strain>
    </source>
</reference>
<evidence type="ECO:0000313" key="1">
    <source>
        <dbReference type="EMBL" id="GAJ20833.1"/>
    </source>
</evidence>
<comment type="caution">
    <text evidence="1">The sequence shown here is derived from an EMBL/GenBank/DDBJ whole genome shotgun (WGS) entry which is preliminary data.</text>
</comment>
<organism evidence="1">
    <name type="scientific">marine sediment metagenome</name>
    <dbReference type="NCBI Taxonomy" id="412755"/>
    <lineage>
        <taxon>unclassified sequences</taxon>
        <taxon>metagenomes</taxon>
        <taxon>ecological metagenomes</taxon>
    </lineage>
</organism>
<name>X1UTJ6_9ZZZZ</name>
<dbReference type="EMBL" id="BARW01039497">
    <property type="protein sequence ID" value="GAJ20833.1"/>
    <property type="molecule type" value="Genomic_DNA"/>
</dbReference>
<gene>
    <name evidence="1" type="ORF">S12H4_60133</name>
</gene>